<feature type="compositionally biased region" description="Basic and acidic residues" evidence="1">
    <location>
        <begin position="30"/>
        <end position="45"/>
    </location>
</feature>
<accession>A0A6L2M5Z7</accession>
<evidence type="ECO:0000256" key="1">
    <source>
        <dbReference type="SAM" id="MobiDB-lite"/>
    </source>
</evidence>
<dbReference type="AlphaFoldDB" id="A0A6L2M5Z7"/>
<comment type="caution">
    <text evidence="2">The sequence shown here is derived from an EMBL/GenBank/DDBJ whole genome shotgun (WGS) entry which is preliminary data.</text>
</comment>
<proteinExistence type="predicted"/>
<evidence type="ECO:0000313" key="2">
    <source>
        <dbReference type="EMBL" id="GEU69050.1"/>
    </source>
</evidence>
<sequence length="131" mass="15024">MPSYNSIVRAFASLGHDLGQQHTEQPEFNNEGKVDQNAEQCHDKRGNRRVEFSRQLVLDGFLLEKYSPLAQPRLIVNLHMVPTQISLIFMNALDSRVCTSINVLEEKTLDLSVGTPFNLKNERIKAWKKKM</sequence>
<organism evidence="2">
    <name type="scientific">Tanacetum cinerariifolium</name>
    <name type="common">Dalmatian daisy</name>
    <name type="synonym">Chrysanthemum cinerariifolium</name>
    <dbReference type="NCBI Taxonomy" id="118510"/>
    <lineage>
        <taxon>Eukaryota</taxon>
        <taxon>Viridiplantae</taxon>
        <taxon>Streptophyta</taxon>
        <taxon>Embryophyta</taxon>
        <taxon>Tracheophyta</taxon>
        <taxon>Spermatophyta</taxon>
        <taxon>Magnoliopsida</taxon>
        <taxon>eudicotyledons</taxon>
        <taxon>Gunneridae</taxon>
        <taxon>Pentapetalae</taxon>
        <taxon>asterids</taxon>
        <taxon>campanulids</taxon>
        <taxon>Asterales</taxon>
        <taxon>Asteraceae</taxon>
        <taxon>Asteroideae</taxon>
        <taxon>Anthemideae</taxon>
        <taxon>Anthemidinae</taxon>
        <taxon>Tanacetum</taxon>
    </lineage>
</organism>
<reference evidence="2" key="1">
    <citation type="journal article" date="2019" name="Sci. Rep.">
        <title>Draft genome of Tanacetum cinerariifolium, the natural source of mosquito coil.</title>
        <authorList>
            <person name="Yamashiro T."/>
            <person name="Shiraishi A."/>
            <person name="Satake H."/>
            <person name="Nakayama K."/>
        </authorList>
    </citation>
    <scope>NUCLEOTIDE SEQUENCE</scope>
</reference>
<gene>
    <name evidence="2" type="ORF">Tci_041028</name>
</gene>
<protein>
    <submittedName>
        <fullName evidence="2">Uncharacterized protein</fullName>
    </submittedName>
</protein>
<feature type="region of interest" description="Disordered" evidence="1">
    <location>
        <begin position="20"/>
        <end position="45"/>
    </location>
</feature>
<name>A0A6L2M5Z7_TANCI</name>
<dbReference type="EMBL" id="BKCJ010005863">
    <property type="protein sequence ID" value="GEU69050.1"/>
    <property type="molecule type" value="Genomic_DNA"/>
</dbReference>